<dbReference type="Proteomes" id="UP000663823">
    <property type="component" value="Unassembled WGS sequence"/>
</dbReference>
<reference evidence="1" key="1">
    <citation type="submission" date="2021-02" db="EMBL/GenBank/DDBJ databases">
        <authorList>
            <person name="Nowell W R."/>
        </authorList>
    </citation>
    <scope>NUCLEOTIDE SEQUENCE</scope>
</reference>
<organism evidence="1 2">
    <name type="scientific">Rotaria sordida</name>
    <dbReference type="NCBI Taxonomy" id="392033"/>
    <lineage>
        <taxon>Eukaryota</taxon>
        <taxon>Metazoa</taxon>
        <taxon>Spiralia</taxon>
        <taxon>Gnathifera</taxon>
        <taxon>Rotifera</taxon>
        <taxon>Eurotatoria</taxon>
        <taxon>Bdelloidea</taxon>
        <taxon>Philodinida</taxon>
        <taxon>Philodinidae</taxon>
        <taxon>Rotaria</taxon>
    </lineage>
</organism>
<protein>
    <submittedName>
        <fullName evidence="1">Uncharacterized protein</fullName>
    </submittedName>
</protein>
<proteinExistence type="predicted"/>
<accession>A0A819A3V1</accession>
<evidence type="ECO:0000313" key="2">
    <source>
        <dbReference type="Proteomes" id="UP000663823"/>
    </source>
</evidence>
<evidence type="ECO:0000313" key="1">
    <source>
        <dbReference type="EMBL" id="CAF3776231.1"/>
    </source>
</evidence>
<gene>
    <name evidence="1" type="ORF">OTI717_LOCUS16933</name>
</gene>
<sequence length="141" mass="16936">MNILKNCSEDYSSMKLSEFIRNTNYDYQFVQQFEQYQIKDFPLSQIKDICQLYEQSIHHFQHRFINVSHLIRIPLDKKLNDELDHILKSSFISSQDQTKKEEFQDKIRITTEFLNDLKDAEDLLAGQWAQSFAETCEYLRV</sequence>
<feature type="non-terminal residue" evidence="1">
    <location>
        <position position="141"/>
    </location>
</feature>
<name>A0A819A3V1_9BILA</name>
<dbReference type="AlphaFoldDB" id="A0A819A3V1"/>
<dbReference type="EMBL" id="CAJOAX010002176">
    <property type="protein sequence ID" value="CAF3776231.1"/>
    <property type="molecule type" value="Genomic_DNA"/>
</dbReference>
<comment type="caution">
    <text evidence="1">The sequence shown here is derived from an EMBL/GenBank/DDBJ whole genome shotgun (WGS) entry which is preliminary data.</text>
</comment>